<dbReference type="Proteomes" id="UP001050808">
    <property type="component" value="Unassembled WGS sequence"/>
</dbReference>
<keyword evidence="3" id="KW-1185">Reference proteome</keyword>
<accession>A0ABQ3QU44</accession>
<reference evidence="2" key="1">
    <citation type="submission" date="2024-05" db="EMBL/GenBank/DDBJ databases">
        <title>Whole genome shotgun sequence of Streptomyces violascens NBRC 12920.</title>
        <authorList>
            <person name="Komaki H."/>
            <person name="Tamura T."/>
        </authorList>
    </citation>
    <scope>NUCLEOTIDE SEQUENCE</scope>
    <source>
        <strain evidence="2">NBRC 12920</strain>
    </source>
</reference>
<feature type="compositionally biased region" description="Polar residues" evidence="1">
    <location>
        <begin position="20"/>
        <end position="36"/>
    </location>
</feature>
<organism evidence="2 3">
    <name type="scientific">Streptomyces violascens</name>
    <dbReference type="NCBI Taxonomy" id="67381"/>
    <lineage>
        <taxon>Bacteria</taxon>
        <taxon>Bacillati</taxon>
        <taxon>Actinomycetota</taxon>
        <taxon>Actinomycetes</taxon>
        <taxon>Kitasatosporales</taxon>
        <taxon>Streptomycetaceae</taxon>
        <taxon>Streptomyces</taxon>
    </lineage>
</organism>
<sequence>MDRSPTPERAVTVPRGVSRRTATPVTPASRSASASPCTDRALPEGSGEAEAAAEGKDDAASASAAAANRKRREIMT</sequence>
<evidence type="ECO:0000313" key="2">
    <source>
        <dbReference type="EMBL" id="GHI40772.1"/>
    </source>
</evidence>
<evidence type="ECO:0000313" key="3">
    <source>
        <dbReference type="Proteomes" id="UP001050808"/>
    </source>
</evidence>
<dbReference type="EMBL" id="BNDY01000017">
    <property type="protein sequence ID" value="GHI40772.1"/>
    <property type="molecule type" value="Genomic_DNA"/>
</dbReference>
<name>A0ABQ3QU44_9ACTN</name>
<evidence type="ECO:0000256" key="1">
    <source>
        <dbReference type="SAM" id="MobiDB-lite"/>
    </source>
</evidence>
<gene>
    <name evidence="2" type="ORF">Sviol_51800</name>
</gene>
<protein>
    <submittedName>
        <fullName evidence="2">Uncharacterized protein</fullName>
    </submittedName>
</protein>
<feature type="region of interest" description="Disordered" evidence="1">
    <location>
        <begin position="1"/>
        <end position="76"/>
    </location>
</feature>
<proteinExistence type="predicted"/>
<comment type="caution">
    <text evidence="2">The sequence shown here is derived from an EMBL/GenBank/DDBJ whole genome shotgun (WGS) entry which is preliminary data.</text>
</comment>